<organism evidence="2 3">
    <name type="scientific">Phreatobacter cathodiphilus</name>
    <dbReference type="NCBI Taxonomy" id="1868589"/>
    <lineage>
        <taxon>Bacteria</taxon>
        <taxon>Pseudomonadati</taxon>
        <taxon>Pseudomonadota</taxon>
        <taxon>Alphaproteobacteria</taxon>
        <taxon>Hyphomicrobiales</taxon>
        <taxon>Phreatobacteraceae</taxon>
        <taxon>Phreatobacter</taxon>
    </lineage>
</organism>
<protein>
    <submittedName>
        <fullName evidence="2">Uncharacterized protein</fullName>
    </submittedName>
</protein>
<reference evidence="2 3" key="1">
    <citation type="submission" date="2018-03" db="EMBL/GenBank/DDBJ databases">
        <title>Genome sequencing of Phreatobacter sp.</title>
        <authorList>
            <person name="Kim S.-J."/>
            <person name="Heo J."/>
            <person name="Kwon S.-W."/>
        </authorList>
    </citation>
    <scope>NUCLEOTIDE SEQUENCE [LARGE SCALE GENOMIC DNA]</scope>
    <source>
        <strain evidence="2 3">S-12</strain>
    </source>
</reference>
<proteinExistence type="predicted"/>
<evidence type="ECO:0000313" key="3">
    <source>
        <dbReference type="Proteomes" id="UP000237889"/>
    </source>
</evidence>
<evidence type="ECO:0000313" key="2">
    <source>
        <dbReference type="EMBL" id="AVO43767.1"/>
    </source>
</evidence>
<gene>
    <name evidence="2" type="ORF">C6569_01015</name>
</gene>
<dbReference type="KEGG" id="phr:C6569_01015"/>
<sequence>MPGARGGDEAGDDGGIVHRVEAAEMADAGAPLRRQPVELGRDAAERAALLVAGDEECGLAMGEEGGDAPVEQQGALEIQRRLKSGQARIELSRDADEASKIAP</sequence>
<dbReference type="EMBL" id="CP027668">
    <property type="protein sequence ID" value="AVO43767.1"/>
    <property type="molecule type" value="Genomic_DNA"/>
</dbReference>
<dbReference type="Proteomes" id="UP000237889">
    <property type="component" value="Chromosome"/>
</dbReference>
<name>A0A2S0N6X8_9HYPH</name>
<evidence type="ECO:0000256" key="1">
    <source>
        <dbReference type="SAM" id="MobiDB-lite"/>
    </source>
</evidence>
<feature type="region of interest" description="Disordered" evidence="1">
    <location>
        <begin position="1"/>
        <end position="33"/>
    </location>
</feature>
<accession>A0A2S0N6X8</accession>
<keyword evidence="3" id="KW-1185">Reference proteome</keyword>
<dbReference type="AlphaFoldDB" id="A0A2S0N6X8"/>